<dbReference type="AlphaFoldDB" id="A0A0G4QHF9"/>
<dbReference type="InterPro" id="IPR000259">
    <property type="entry name" value="Adhesion_dom_fimbrial"/>
</dbReference>
<dbReference type="InterPro" id="IPR036937">
    <property type="entry name" value="Adhesion_dom_fimbrial_sf"/>
</dbReference>
<dbReference type="PANTHER" id="PTHR33420">
    <property type="entry name" value="FIMBRIAL SUBUNIT ELFA-RELATED"/>
    <property type="match status" value="1"/>
</dbReference>
<sequence precursor="true">MKTTIFLFLFFSSMAMASSVNINIYGKVTISPCEIENKNYLIDFKKVNIRDLKNNQNTDWINFSIKLKNCPISTQKATLTIAGTADPNNGNYFINNGTAKNIALNLVENRNKTIIKNGSKLEAIINSQTKMAEYPLAARLIKTGDGISTGTFKSHLEFTLIYN</sequence>
<evidence type="ECO:0000259" key="2">
    <source>
        <dbReference type="Pfam" id="PF00419"/>
    </source>
</evidence>
<proteinExistence type="predicted"/>
<dbReference type="GO" id="GO:0043709">
    <property type="term" value="P:cell adhesion involved in single-species biofilm formation"/>
    <property type="evidence" value="ECO:0007669"/>
    <property type="project" value="TreeGrafter"/>
</dbReference>
<dbReference type="SUPFAM" id="SSF49401">
    <property type="entry name" value="Bacterial adhesins"/>
    <property type="match status" value="1"/>
</dbReference>
<dbReference type="Gene3D" id="2.60.40.1090">
    <property type="entry name" value="Fimbrial-type adhesion domain"/>
    <property type="match status" value="1"/>
</dbReference>
<reference evidence="4" key="1">
    <citation type="submission" date="2015-06" db="EMBL/GenBank/DDBJ databases">
        <authorList>
            <person name="Urmite Genomes"/>
        </authorList>
    </citation>
    <scope>NUCLEOTIDE SEQUENCE [LARGE SCALE GENOMIC DNA]</scope>
    <source>
        <strain evidence="4">CSUR P1867</strain>
    </source>
</reference>
<evidence type="ECO:0000313" key="3">
    <source>
        <dbReference type="EMBL" id="CRL65353.1"/>
    </source>
</evidence>
<gene>
    <name evidence="3" type="primary">prsF_2</name>
    <name evidence="3" type="ORF">BN1804_03465</name>
</gene>
<dbReference type="Proteomes" id="UP000183920">
    <property type="component" value="Unassembled WGS sequence"/>
</dbReference>
<dbReference type="Pfam" id="PF00419">
    <property type="entry name" value="Fimbrial"/>
    <property type="match status" value="1"/>
</dbReference>
<dbReference type="PANTHER" id="PTHR33420:SF27">
    <property type="entry name" value="PROTEIN FIMG"/>
    <property type="match status" value="1"/>
</dbReference>
<feature type="domain" description="Fimbrial-type adhesion" evidence="2">
    <location>
        <begin position="22"/>
        <end position="162"/>
    </location>
</feature>
<dbReference type="InterPro" id="IPR008966">
    <property type="entry name" value="Adhesion_dom_sf"/>
</dbReference>
<evidence type="ECO:0000256" key="1">
    <source>
        <dbReference type="SAM" id="SignalP"/>
    </source>
</evidence>
<dbReference type="RefSeq" id="WP_072065129.1">
    <property type="nucleotide sequence ID" value="NZ_CVRY01000008.1"/>
</dbReference>
<dbReference type="InterPro" id="IPR050263">
    <property type="entry name" value="Bact_Fimbrial_Adh_Pro"/>
</dbReference>
<organism evidence="3 4">
    <name type="scientific">Proteus penneri</name>
    <dbReference type="NCBI Taxonomy" id="102862"/>
    <lineage>
        <taxon>Bacteria</taxon>
        <taxon>Pseudomonadati</taxon>
        <taxon>Pseudomonadota</taxon>
        <taxon>Gammaproteobacteria</taxon>
        <taxon>Enterobacterales</taxon>
        <taxon>Morganellaceae</taxon>
        <taxon>Proteus</taxon>
    </lineage>
</organism>
<name>A0A0G4QHF9_9GAMM</name>
<feature type="chain" id="PRO_5005196380" evidence="1">
    <location>
        <begin position="18"/>
        <end position="163"/>
    </location>
</feature>
<accession>A0A0G4QHF9</accession>
<dbReference type="GO" id="GO:0009289">
    <property type="term" value="C:pilus"/>
    <property type="evidence" value="ECO:0007669"/>
    <property type="project" value="InterPro"/>
</dbReference>
<keyword evidence="1" id="KW-0732">Signal</keyword>
<dbReference type="EMBL" id="CVRY01000008">
    <property type="protein sequence ID" value="CRL65353.1"/>
    <property type="molecule type" value="Genomic_DNA"/>
</dbReference>
<protein>
    <submittedName>
        <fullName evidence="3">Minor fimbrial protein PrsF</fullName>
    </submittedName>
</protein>
<evidence type="ECO:0000313" key="4">
    <source>
        <dbReference type="Proteomes" id="UP000183920"/>
    </source>
</evidence>
<feature type="signal peptide" evidence="1">
    <location>
        <begin position="1"/>
        <end position="17"/>
    </location>
</feature>